<dbReference type="Proteomes" id="UP000501316">
    <property type="component" value="Chromosome"/>
</dbReference>
<organism evidence="4 6">
    <name type="scientific">Caproicibacterium lactatifermentans</name>
    <dbReference type="NCBI Taxonomy" id="2666138"/>
    <lineage>
        <taxon>Bacteria</taxon>
        <taxon>Bacillati</taxon>
        <taxon>Bacillota</taxon>
        <taxon>Clostridia</taxon>
        <taxon>Eubacteriales</taxon>
        <taxon>Oscillospiraceae</taxon>
        <taxon>Caproicibacterium</taxon>
    </lineage>
</organism>
<reference evidence="5" key="3">
    <citation type="journal article" date="2022" name="Int. J. Syst. Evol. Microbiol.">
        <title>Caproicibacterium lactatifermentans sp. nov., isolated from pit clay used for the production of Chinese strong aroma-type liquor.</title>
        <authorList>
            <person name="Wang H."/>
            <person name="Gu Y."/>
            <person name="Zhao D."/>
            <person name="Qiao Z."/>
            <person name="Zheng J."/>
            <person name="Gao J."/>
            <person name="Ren C."/>
            <person name="Xu Y."/>
        </authorList>
    </citation>
    <scope>NUCLEOTIDE SEQUENCE</scope>
    <source>
        <strain evidence="5">JNU-WLY1368</strain>
    </source>
</reference>
<proteinExistence type="predicted"/>
<dbReference type="AlphaFoldDB" id="A0A859DRJ0"/>
<feature type="compositionally biased region" description="Basic and acidic residues" evidence="1">
    <location>
        <begin position="19"/>
        <end position="34"/>
    </location>
</feature>
<evidence type="ECO:0000313" key="6">
    <source>
        <dbReference type="Proteomes" id="UP000501316"/>
    </source>
</evidence>
<sequence length="292" mass="32074">MTGFTTEKAGKNPTGGAELNRERRTNMRKSRQEQILDEDSPRGSVAGVRHLKNWMRVVLAAILVLAVLLGVLVWKYYMPKTNGQSSSAGSAAALAAQSTEVLSEPDDSWALTVVSQDRKISSSFSPQLVSFGNVQVDQRIVPSLQKMLDDAKAAGYTLSVKQGYVDAKMQESQYQAKIKTLMQQGKTCAIAESDAAALVPPGGCSENQTGMAVTFPSDQTFLSSDGYHWLLNHCVEYGFVRHYTDSKEGRTGLKDDPSHFRYVGTRNAKNMRRLGLCLEEYAVYVERQSSGS</sequence>
<name>A0A859DRJ0_9FIRM</name>
<evidence type="ECO:0000313" key="7">
    <source>
        <dbReference type="Proteomes" id="UP000509623"/>
    </source>
</evidence>
<dbReference type="PANTHER" id="PTHR34385">
    <property type="entry name" value="D-ALANYL-D-ALANINE CARBOXYPEPTIDASE"/>
    <property type="match status" value="1"/>
</dbReference>
<accession>A0A859DRJ0</accession>
<dbReference type="InterPro" id="IPR003709">
    <property type="entry name" value="VanY-like_core_dom"/>
</dbReference>
<dbReference type="Gene3D" id="3.30.1380.10">
    <property type="match status" value="1"/>
</dbReference>
<dbReference type="PANTHER" id="PTHR34385:SF1">
    <property type="entry name" value="PEPTIDOGLYCAN L-ALANYL-D-GLUTAMATE ENDOPEPTIDASE CWLK"/>
    <property type="match status" value="1"/>
</dbReference>
<evidence type="ECO:0000256" key="2">
    <source>
        <dbReference type="SAM" id="Phobius"/>
    </source>
</evidence>
<dbReference type="InterPro" id="IPR009045">
    <property type="entry name" value="Zn_M74/Hedgehog-like"/>
</dbReference>
<evidence type="ECO:0000313" key="4">
    <source>
        <dbReference type="EMBL" id="QKN24440.1"/>
    </source>
</evidence>
<dbReference type="GO" id="GO:0006508">
    <property type="term" value="P:proteolysis"/>
    <property type="evidence" value="ECO:0007669"/>
    <property type="project" value="InterPro"/>
</dbReference>
<evidence type="ECO:0000259" key="3">
    <source>
        <dbReference type="Pfam" id="PF02557"/>
    </source>
</evidence>
<keyword evidence="7" id="KW-1185">Reference proteome</keyword>
<keyword evidence="2" id="KW-1133">Transmembrane helix</keyword>
<dbReference type="GO" id="GO:0008233">
    <property type="term" value="F:peptidase activity"/>
    <property type="evidence" value="ECO:0007669"/>
    <property type="project" value="InterPro"/>
</dbReference>
<evidence type="ECO:0000313" key="5">
    <source>
        <dbReference type="EMBL" id="QKO30547.1"/>
    </source>
</evidence>
<gene>
    <name evidence="4" type="ORF">GJQ69_08095</name>
    <name evidence="5" type="ORF">GKP14_05710</name>
</gene>
<reference evidence="6 7" key="1">
    <citation type="submission" date="2019-11" db="EMBL/GenBank/DDBJ databases">
        <authorList>
            <person name="Ren C."/>
            <person name="Wang H."/>
            <person name="Xu Y."/>
        </authorList>
    </citation>
    <scope>NUCLEOTIDE SEQUENCE [LARGE SCALE GENOMIC DNA]</scope>
    <source>
        <strain evidence="7">JNU-WLY1368</strain>
        <strain evidence="4 6">LBM 19010</strain>
    </source>
</reference>
<dbReference type="Pfam" id="PF02557">
    <property type="entry name" value="VanY"/>
    <property type="match status" value="1"/>
</dbReference>
<dbReference type="EMBL" id="CP046051">
    <property type="protein sequence ID" value="QKN24440.1"/>
    <property type="molecule type" value="Genomic_DNA"/>
</dbReference>
<feature type="domain" description="D-alanyl-D-alanine carboxypeptidase-like core" evidence="3">
    <location>
        <begin position="135"/>
        <end position="264"/>
    </location>
</feature>
<dbReference type="SUPFAM" id="SSF55166">
    <property type="entry name" value="Hedgehog/DD-peptidase"/>
    <property type="match status" value="1"/>
</dbReference>
<evidence type="ECO:0000256" key="1">
    <source>
        <dbReference type="SAM" id="MobiDB-lite"/>
    </source>
</evidence>
<dbReference type="Proteomes" id="UP000509623">
    <property type="component" value="Chromosome"/>
</dbReference>
<dbReference type="CDD" id="cd14852">
    <property type="entry name" value="LD-carboxypeptidase"/>
    <property type="match status" value="1"/>
</dbReference>
<dbReference type="EMBL" id="CP046161">
    <property type="protein sequence ID" value="QKO30547.1"/>
    <property type="molecule type" value="Genomic_DNA"/>
</dbReference>
<dbReference type="KEGG" id="clf:GJQ69_08095"/>
<dbReference type="InterPro" id="IPR058193">
    <property type="entry name" value="VanY/YodJ_core_dom"/>
</dbReference>
<keyword evidence="2" id="KW-0812">Transmembrane</keyword>
<feature type="transmembrane region" description="Helical" evidence="2">
    <location>
        <begin position="57"/>
        <end position="77"/>
    </location>
</feature>
<dbReference type="InterPro" id="IPR052179">
    <property type="entry name" value="DD-CPase-like"/>
</dbReference>
<keyword evidence="2" id="KW-0472">Membrane</keyword>
<reference evidence="5" key="2">
    <citation type="journal article" date="2021" name="Appl. Environ. Microbiol.">
        <title>Adaptability of a Caproate-Producing Bacterium Contributes to Its Dominance in an Anaerobic Fermentation System.</title>
        <authorList>
            <person name="Wang H."/>
            <person name="Gu Y."/>
            <person name="Zhou W."/>
            <person name="Zhao D."/>
            <person name="Qiao Z."/>
            <person name="Zheng J."/>
            <person name="Gao J."/>
            <person name="Chen X."/>
            <person name="Ren C."/>
            <person name="Xu Y."/>
        </authorList>
    </citation>
    <scope>NUCLEOTIDE SEQUENCE</scope>
    <source>
        <strain evidence="5">JNU-WLY1368</strain>
    </source>
</reference>
<protein>
    <recommendedName>
        <fullName evidence="3">D-alanyl-D-alanine carboxypeptidase-like core domain-containing protein</fullName>
    </recommendedName>
</protein>
<feature type="region of interest" description="Disordered" evidence="1">
    <location>
        <begin position="1"/>
        <end position="40"/>
    </location>
</feature>